<dbReference type="EMBL" id="AUZY01004165">
    <property type="protein sequence ID" value="EQD64814.1"/>
    <property type="molecule type" value="Genomic_DNA"/>
</dbReference>
<reference evidence="2" key="2">
    <citation type="journal article" date="2014" name="ISME J.">
        <title>Microbial stratification in low pH oxic and suboxic macroscopic growths along an acid mine drainage.</title>
        <authorList>
            <person name="Mendez-Garcia C."/>
            <person name="Mesa V."/>
            <person name="Sprenger R.R."/>
            <person name="Richter M."/>
            <person name="Diez M.S."/>
            <person name="Solano J."/>
            <person name="Bargiela R."/>
            <person name="Golyshina O.V."/>
            <person name="Manteca A."/>
            <person name="Ramos J.L."/>
            <person name="Gallego J.R."/>
            <person name="Llorente I."/>
            <person name="Martins Dos Santos V.A."/>
            <person name="Jensen O.N."/>
            <person name="Pelaez A.I."/>
            <person name="Sanchez J."/>
            <person name="Ferrer M."/>
        </authorList>
    </citation>
    <scope>NUCLEOTIDE SEQUENCE</scope>
</reference>
<dbReference type="PANTHER" id="PTHR30161">
    <property type="entry name" value="FLAGELLAR EXPORT PROTEIN, MEMBRANE FLHA SUBUNIT-RELATED"/>
    <property type="match status" value="1"/>
</dbReference>
<feature type="non-terminal residue" evidence="2">
    <location>
        <position position="159"/>
    </location>
</feature>
<dbReference type="InterPro" id="IPR001712">
    <property type="entry name" value="T3SS_FHIPEP"/>
</dbReference>
<protein>
    <submittedName>
        <fullName evidence="2">Type III secretion system FHIPEP</fullName>
    </submittedName>
</protein>
<dbReference type="Pfam" id="PF00771">
    <property type="entry name" value="FHIPEP"/>
    <property type="match status" value="1"/>
</dbReference>
<dbReference type="PRINTS" id="PR00949">
    <property type="entry name" value="TYPE3IMAPROT"/>
</dbReference>
<sequence length="159" mass="17095">MIIQFVVVTSGAGRVSEVSARFSLDAMAPKLVAIDGELNSGLIDEKEARRRRKEIDETSEFYGNMDGASKFVRGDAIAALIITIINLFGGFLIGVLEHHLSMSQAIHTYSVLSIGDGLVSQIPALLLSISTGLIVTRGSVGEDSDFGNNIVDQFRAQPR</sequence>
<accession>T1CFE5</accession>
<evidence type="ECO:0000313" key="2">
    <source>
        <dbReference type="EMBL" id="EQD64814.1"/>
    </source>
</evidence>
<keyword evidence="1" id="KW-1133">Transmembrane helix</keyword>
<comment type="caution">
    <text evidence="2">The sequence shown here is derived from an EMBL/GenBank/DDBJ whole genome shotgun (WGS) entry which is preliminary data.</text>
</comment>
<evidence type="ECO:0000256" key="1">
    <source>
        <dbReference type="SAM" id="Phobius"/>
    </source>
</evidence>
<dbReference type="GO" id="GO:0005886">
    <property type="term" value="C:plasma membrane"/>
    <property type="evidence" value="ECO:0007669"/>
    <property type="project" value="TreeGrafter"/>
</dbReference>
<reference evidence="2" key="1">
    <citation type="submission" date="2013-08" db="EMBL/GenBank/DDBJ databases">
        <authorList>
            <person name="Mendez C."/>
            <person name="Richter M."/>
            <person name="Ferrer M."/>
            <person name="Sanchez J."/>
        </authorList>
    </citation>
    <scope>NUCLEOTIDE SEQUENCE</scope>
</reference>
<name>T1CFE5_9ZZZZ</name>
<keyword evidence="1" id="KW-0812">Transmembrane</keyword>
<feature type="transmembrane region" description="Helical" evidence="1">
    <location>
        <begin position="76"/>
        <end position="96"/>
    </location>
</feature>
<gene>
    <name evidence="2" type="ORF">B1B_06584</name>
</gene>
<organism evidence="2">
    <name type="scientific">mine drainage metagenome</name>
    <dbReference type="NCBI Taxonomy" id="410659"/>
    <lineage>
        <taxon>unclassified sequences</taxon>
        <taxon>metagenomes</taxon>
        <taxon>ecological metagenomes</taxon>
    </lineage>
</organism>
<proteinExistence type="predicted"/>
<dbReference type="AlphaFoldDB" id="T1CFE5"/>
<dbReference type="GO" id="GO:0009306">
    <property type="term" value="P:protein secretion"/>
    <property type="evidence" value="ECO:0007669"/>
    <property type="project" value="InterPro"/>
</dbReference>
<keyword evidence="1" id="KW-0472">Membrane</keyword>